<dbReference type="Pfam" id="PF01674">
    <property type="entry name" value="Lipase_2"/>
    <property type="match status" value="1"/>
</dbReference>
<organism evidence="2 3">
    <name type="scientific">Streptomyces roseoverticillatus</name>
    <dbReference type="NCBI Taxonomy" id="66429"/>
    <lineage>
        <taxon>Bacteria</taxon>
        <taxon>Bacillati</taxon>
        <taxon>Actinomycetota</taxon>
        <taxon>Actinomycetes</taxon>
        <taxon>Kitasatosporales</taxon>
        <taxon>Streptomycetaceae</taxon>
        <taxon>Streptomyces</taxon>
    </lineage>
</organism>
<reference evidence="2 3" key="1">
    <citation type="submission" date="2024-06" db="EMBL/GenBank/DDBJ databases">
        <title>The Natural Products Discovery Center: Release of the First 8490 Sequenced Strains for Exploring Actinobacteria Biosynthetic Diversity.</title>
        <authorList>
            <person name="Kalkreuter E."/>
            <person name="Kautsar S.A."/>
            <person name="Yang D."/>
            <person name="Bader C.D."/>
            <person name="Teijaro C.N."/>
            <person name="Fluegel L."/>
            <person name="Davis C.M."/>
            <person name="Simpson J.R."/>
            <person name="Lauterbach L."/>
            <person name="Steele A.D."/>
            <person name="Gui C."/>
            <person name="Meng S."/>
            <person name="Li G."/>
            <person name="Viehrig K."/>
            <person name="Ye F."/>
            <person name="Su P."/>
            <person name="Kiefer A.F."/>
            <person name="Nichols A."/>
            <person name="Cepeda A.J."/>
            <person name="Yan W."/>
            <person name="Fan B."/>
            <person name="Jiang Y."/>
            <person name="Adhikari A."/>
            <person name="Zheng C.-J."/>
            <person name="Schuster L."/>
            <person name="Cowan T.M."/>
            <person name="Smanski M.J."/>
            <person name="Chevrette M.G."/>
            <person name="De Carvalho L.P.S."/>
            <person name="Shen B."/>
        </authorList>
    </citation>
    <scope>NUCLEOTIDE SEQUENCE [LARGE SCALE GENOMIC DNA]</scope>
    <source>
        <strain evidence="2 3">NPDC053791</strain>
    </source>
</reference>
<dbReference type="PANTHER" id="PTHR32015:SF1">
    <property type="entry name" value="LIPASE"/>
    <property type="match status" value="1"/>
</dbReference>
<feature type="chain" id="PRO_5046122165" evidence="1">
    <location>
        <begin position="39"/>
        <end position="297"/>
    </location>
</feature>
<dbReference type="Gene3D" id="3.40.50.1820">
    <property type="entry name" value="alpha/beta hydrolase"/>
    <property type="match status" value="1"/>
</dbReference>
<proteinExistence type="predicted"/>
<evidence type="ECO:0000313" key="2">
    <source>
        <dbReference type="EMBL" id="MEV4923550.1"/>
    </source>
</evidence>
<keyword evidence="3" id="KW-1185">Reference proteome</keyword>
<dbReference type="GO" id="GO:0016787">
    <property type="term" value="F:hydrolase activity"/>
    <property type="evidence" value="ECO:0007669"/>
    <property type="project" value="UniProtKB-KW"/>
</dbReference>
<feature type="signal peptide" evidence="1">
    <location>
        <begin position="1"/>
        <end position="38"/>
    </location>
</feature>
<dbReference type="InterPro" id="IPR002918">
    <property type="entry name" value="Lipase_EstA/Esterase_EstB"/>
</dbReference>
<protein>
    <submittedName>
        <fullName evidence="2">Alpha/beta fold hydrolase</fullName>
    </submittedName>
</protein>
<gene>
    <name evidence="2" type="ORF">AB0L03_11965</name>
</gene>
<dbReference type="PANTHER" id="PTHR32015">
    <property type="entry name" value="FASTING INDUCED LIPASE"/>
    <property type="match status" value="1"/>
</dbReference>
<dbReference type="Proteomes" id="UP001552479">
    <property type="component" value="Unassembled WGS sequence"/>
</dbReference>
<accession>A0ABV3ITI9</accession>
<sequence>MHETHEDFMSGTRRASRLVCSLLSALTLTLAIGSTASAADRPATVSSGWNDFSCKPSAAHPRPVVLVHGTLGNATDNWLVMAPYLVKRGYCVFSLDYGKLPGVPLFYGLGPIAKSADELSAYVDKVRAATGVDKVDMVGHSQGGMMPRYYINFLGGSSKVNHLIGLAPSSHGTTMMGLTKLMDSVPGARKALGGMTQGLTDQALGSDFLNRLNASPDTMPGVEYSVIATKYDQVVTPHGTNFLSGPNVRNVMLQDLCPVDLSEHISIGSVDRIVVHWVANRLDPANAEPTTCASVLS</sequence>
<dbReference type="RefSeq" id="WP_366087809.1">
    <property type="nucleotide sequence ID" value="NZ_JBFASG010000009.1"/>
</dbReference>
<name>A0ABV3ITI9_9ACTN</name>
<evidence type="ECO:0000313" key="3">
    <source>
        <dbReference type="Proteomes" id="UP001552479"/>
    </source>
</evidence>
<dbReference type="EMBL" id="JBFASG010000009">
    <property type="protein sequence ID" value="MEV4923550.1"/>
    <property type="molecule type" value="Genomic_DNA"/>
</dbReference>
<comment type="caution">
    <text evidence="2">The sequence shown here is derived from an EMBL/GenBank/DDBJ whole genome shotgun (WGS) entry which is preliminary data.</text>
</comment>
<keyword evidence="2" id="KW-0378">Hydrolase</keyword>
<evidence type="ECO:0000256" key="1">
    <source>
        <dbReference type="SAM" id="SignalP"/>
    </source>
</evidence>
<keyword evidence="1" id="KW-0732">Signal</keyword>
<dbReference type="InterPro" id="IPR029058">
    <property type="entry name" value="AB_hydrolase_fold"/>
</dbReference>
<dbReference type="SUPFAM" id="SSF53474">
    <property type="entry name" value="alpha/beta-Hydrolases"/>
    <property type="match status" value="1"/>
</dbReference>